<protein>
    <submittedName>
        <fullName evidence="2">Uncharacterized protein</fullName>
    </submittedName>
</protein>
<dbReference type="Proteomes" id="UP001642540">
    <property type="component" value="Unassembled WGS sequence"/>
</dbReference>
<dbReference type="EMBL" id="CAXLJM020000065">
    <property type="protein sequence ID" value="CAL8121162.1"/>
    <property type="molecule type" value="Genomic_DNA"/>
</dbReference>
<evidence type="ECO:0000313" key="3">
    <source>
        <dbReference type="Proteomes" id="UP001642540"/>
    </source>
</evidence>
<proteinExistence type="predicted"/>
<feature type="compositionally biased region" description="Acidic residues" evidence="1">
    <location>
        <begin position="182"/>
        <end position="194"/>
    </location>
</feature>
<accession>A0ABP1RAM2</accession>
<name>A0ABP1RAM2_9HEXA</name>
<feature type="region of interest" description="Disordered" evidence="1">
    <location>
        <begin position="139"/>
        <end position="194"/>
    </location>
</feature>
<reference evidence="2 3" key="1">
    <citation type="submission" date="2024-08" db="EMBL/GenBank/DDBJ databases">
        <authorList>
            <person name="Cucini C."/>
            <person name="Frati F."/>
        </authorList>
    </citation>
    <scope>NUCLEOTIDE SEQUENCE [LARGE SCALE GENOMIC DNA]</scope>
</reference>
<comment type="caution">
    <text evidence="2">The sequence shown here is derived from an EMBL/GenBank/DDBJ whole genome shotgun (WGS) entry which is preliminary data.</text>
</comment>
<gene>
    <name evidence="2" type="ORF">ODALV1_LOCUS19249</name>
</gene>
<evidence type="ECO:0000313" key="2">
    <source>
        <dbReference type="EMBL" id="CAL8121162.1"/>
    </source>
</evidence>
<feature type="compositionally biased region" description="Basic and acidic residues" evidence="1">
    <location>
        <begin position="167"/>
        <end position="181"/>
    </location>
</feature>
<sequence>MMMETKQEDVSWHTEGCRYRGLVEHNHESNMHRLEEVRQLYVTKFTNDVLAFRLNASGGGKGKPKKKKAKSRAKSAVAIREMLAAPLNIMEEAFVKEKVDGEMRPGGYIRTYLENQRQQFEKYKEMFRRHCRCVKGRSLTAQQDQEDDPPMPRLEVEGGRPVVEVTKINDHSEEPMDQDRNVEEEDEEEDGLYF</sequence>
<keyword evidence="3" id="KW-1185">Reference proteome</keyword>
<evidence type="ECO:0000256" key="1">
    <source>
        <dbReference type="SAM" id="MobiDB-lite"/>
    </source>
</evidence>
<organism evidence="2 3">
    <name type="scientific">Orchesella dallaii</name>
    <dbReference type="NCBI Taxonomy" id="48710"/>
    <lineage>
        <taxon>Eukaryota</taxon>
        <taxon>Metazoa</taxon>
        <taxon>Ecdysozoa</taxon>
        <taxon>Arthropoda</taxon>
        <taxon>Hexapoda</taxon>
        <taxon>Collembola</taxon>
        <taxon>Entomobryomorpha</taxon>
        <taxon>Entomobryoidea</taxon>
        <taxon>Orchesellidae</taxon>
        <taxon>Orchesellinae</taxon>
        <taxon>Orchesella</taxon>
    </lineage>
</organism>